<dbReference type="OrthoDB" id="3946749at2759"/>
<feature type="compositionally biased region" description="Basic and acidic residues" evidence="1">
    <location>
        <begin position="287"/>
        <end position="306"/>
    </location>
</feature>
<feature type="region of interest" description="Disordered" evidence="1">
    <location>
        <begin position="227"/>
        <end position="312"/>
    </location>
</feature>
<dbReference type="HOGENOM" id="CLU_033096_0_0_1"/>
<dbReference type="EMBL" id="KB932812">
    <property type="protein sequence ID" value="EOO03833.1"/>
    <property type="molecule type" value="Genomic_DNA"/>
</dbReference>
<feature type="region of interest" description="Disordered" evidence="1">
    <location>
        <begin position="21"/>
        <end position="120"/>
    </location>
</feature>
<dbReference type="Proteomes" id="UP000014074">
    <property type="component" value="Unassembled WGS sequence"/>
</dbReference>
<feature type="compositionally biased region" description="Acidic residues" evidence="1">
    <location>
        <begin position="275"/>
        <end position="286"/>
    </location>
</feature>
<dbReference type="KEGG" id="tmn:UCRPA7_639"/>
<feature type="compositionally biased region" description="Low complexity" evidence="1">
    <location>
        <begin position="96"/>
        <end position="107"/>
    </location>
</feature>
<accession>R8BWU9</accession>
<sequence length="345" mass="37951">MSQEPLSYLLNSLREINVMIPFRPKSAGGGGRQQQPESASRHSRQSSVQHDPPEEDFEVEELPDDYKTEGEAENTPRASVEDERPKTKPGDPAYVSPIPKIPRIPSIHRAPGSPTSRRSVQQIVKDHLVGKRIDEFGDIVDEETGKVLGRVAGDLPSMVGRTVLNQRGDVLGDDGELLGYVAEVETEDEGSQEVPRYQTPRPEQTKSLQDFMKAKGNGGLMVDPFGNILDGNGNVVGSFHDKISGFGKPAQASGSKDRDRTPPAREKEKGKEKDEESEERDLEEETKEEKRPNAQSHRKEDPKESPSDIFLDVKSTIEGIQLTIRIPTVFPGGGQAGPPRVSFVS</sequence>
<dbReference type="GeneID" id="19327040"/>
<keyword evidence="3" id="KW-1185">Reference proteome</keyword>
<feature type="compositionally biased region" description="Basic and acidic residues" evidence="1">
    <location>
        <begin position="79"/>
        <end position="89"/>
    </location>
</feature>
<proteinExistence type="predicted"/>
<name>R8BWU9_PHAM7</name>
<dbReference type="InterPro" id="IPR022124">
    <property type="entry name" value="DUF3659"/>
</dbReference>
<evidence type="ECO:0000313" key="2">
    <source>
        <dbReference type="EMBL" id="EOO03833.1"/>
    </source>
</evidence>
<dbReference type="eggNOG" id="ENOG502RPCA">
    <property type="taxonomic scope" value="Eukaryota"/>
</dbReference>
<protein>
    <submittedName>
        <fullName evidence="2">Putative lea domain protein</fullName>
    </submittedName>
</protein>
<organism evidence="2 3">
    <name type="scientific">Phaeoacremonium minimum (strain UCR-PA7)</name>
    <name type="common">Esca disease fungus</name>
    <name type="synonym">Togninia minima</name>
    <dbReference type="NCBI Taxonomy" id="1286976"/>
    <lineage>
        <taxon>Eukaryota</taxon>
        <taxon>Fungi</taxon>
        <taxon>Dikarya</taxon>
        <taxon>Ascomycota</taxon>
        <taxon>Pezizomycotina</taxon>
        <taxon>Sordariomycetes</taxon>
        <taxon>Sordariomycetidae</taxon>
        <taxon>Togniniales</taxon>
        <taxon>Togniniaceae</taxon>
        <taxon>Phaeoacremonium</taxon>
    </lineage>
</organism>
<dbReference type="RefSeq" id="XP_007911424.1">
    <property type="nucleotide sequence ID" value="XM_007913233.1"/>
</dbReference>
<feature type="region of interest" description="Disordered" evidence="1">
    <location>
        <begin position="185"/>
        <end position="206"/>
    </location>
</feature>
<feature type="compositionally biased region" description="Acidic residues" evidence="1">
    <location>
        <begin position="53"/>
        <end position="63"/>
    </location>
</feature>
<evidence type="ECO:0000256" key="1">
    <source>
        <dbReference type="SAM" id="MobiDB-lite"/>
    </source>
</evidence>
<feature type="compositionally biased region" description="Basic and acidic residues" evidence="1">
    <location>
        <begin position="255"/>
        <end position="274"/>
    </location>
</feature>
<gene>
    <name evidence="2" type="ORF">UCRPA7_639</name>
</gene>
<dbReference type="Pfam" id="PF12396">
    <property type="entry name" value="DUF3659"/>
    <property type="match status" value="1"/>
</dbReference>
<evidence type="ECO:0000313" key="3">
    <source>
        <dbReference type="Proteomes" id="UP000014074"/>
    </source>
</evidence>
<reference evidence="3" key="1">
    <citation type="journal article" date="2013" name="Genome Announc.">
        <title>Draft genome sequence of the ascomycete Phaeoacremonium aleophilum strain UCR-PA7, a causal agent of the esca disease complex in grapevines.</title>
        <authorList>
            <person name="Blanco-Ulate B."/>
            <person name="Rolshausen P."/>
            <person name="Cantu D."/>
        </authorList>
    </citation>
    <scope>NUCLEOTIDE SEQUENCE [LARGE SCALE GENOMIC DNA]</scope>
    <source>
        <strain evidence="3">UCR-PA7</strain>
    </source>
</reference>
<dbReference type="AlphaFoldDB" id="R8BWU9"/>